<dbReference type="Proteomes" id="UP000238083">
    <property type="component" value="Unassembled WGS sequence"/>
</dbReference>
<name>A0A2T0QTN0_9ACTN</name>
<feature type="compositionally biased region" description="Basic residues" evidence="1">
    <location>
        <begin position="169"/>
        <end position="180"/>
    </location>
</feature>
<feature type="compositionally biased region" description="Polar residues" evidence="1">
    <location>
        <begin position="213"/>
        <end position="224"/>
    </location>
</feature>
<feature type="compositionally biased region" description="Pro residues" evidence="1">
    <location>
        <begin position="194"/>
        <end position="205"/>
    </location>
</feature>
<feature type="compositionally biased region" description="Basic residues" evidence="1">
    <location>
        <begin position="124"/>
        <end position="145"/>
    </location>
</feature>
<evidence type="ECO:0000256" key="1">
    <source>
        <dbReference type="SAM" id="MobiDB-lite"/>
    </source>
</evidence>
<feature type="compositionally biased region" description="Basic residues" evidence="1">
    <location>
        <begin position="382"/>
        <end position="392"/>
    </location>
</feature>
<feature type="compositionally biased region" description="Low complexity" evidence="1">
    <location>
        <begin position="148"/>
        <end position="160"/>
    </location>
</feature>
<evidence type="ECO:0000313" key="2">
    <source>
        <dbReference type="EMBL" id="PRY08421.1"/>
    </source>
</evidence>
<dbReference type="EMBL" id="PVZF01000024">
    <property type="protein sequence ID" value="PRY08421.1"/>
    <property type="molecule type" value="Genomic_DNA"/>
</dbReference>
<organism evidence="2 3">
    <name type="scientific">Kineococcus rhizosphaerae</name>
    <dbReference type="NCBI Taxonomy" id="559628"/>
    <lineage>
        <taxon>Bacteria</taxon>
        <taxon>Bacillati</taxon>
        <taxon>Actinomycetota</taxon>
        <taxon>Actinomycetes</taxon>
        <taxon>Kineosporiales</taxon>
        <taxon>Kineosporiaceae</taxon>
        <taxon>Kineococcus</taxon>
    </lineage>
</organism>
<feature type="compositionally biased region" description="Low complexity" evidence="1">
    <location>
        <begin position="263"/>
        <end position="278"/>
    </location>
</feature>
<keyword evidence="3" id="KW-1185">Reference proteome</keyword>
<dbReference type="AlphaFoldDB" id="A0A2T0QTN0"/>
<evidence type="ECO:0000313" key="3">
    <source>
        <dbReference type="Proteomes" id="UP000238083"/>
    </source>
</evidence>
<protein>
    <submittedName>
        <fullName evidence="2">Uncharacterized protein</fullName>
    </submittedName>
</protein>
<gene>
    <name evidence="2" type="ORF">CLV37_12416</name>
</gene>
<comment type="caution">
    <text evidence="2">The sequence shown here is derived from an EMBL/GenBank/DDBJ whole genome shotgun (WGS) entry which is preliminary data.</text>
</comment>
<sequence>MRARLNGKTCTHILMACYARTIGLFNRHVRLACTQSQRAGCARIAVLTCMFGPTRMMVLRAWHLTRTPSAHAACTHPMHVRRDANAHPSARCAHGPHEDHRVPARPHRLRAPVGAARRQDGRLAPRRGGRSPHLDRHHRQRHPGRRLGGTPPVGAPPAVGDEARPPARAGRRARHLRRPRLLPARAPGDDQPRRGPPGSPRPPSTLSPRSCAGASTRSTSSGQGRPSGARRPSSGPGASTPRGAWRGRCSTAPPRFARRSSRRAGWTPASPRSTSPRSGADVPSKPLSLCPTPGCFERTPVGPCASCKPARRKETDTARGSAASRGYGHRHRTVFRPGVLQRDPICTWPAGCTRLSEIADHFLLSRRELVEQGLDPDDPAHGRRLCWSHHSQHTAQAQPGGGGTPVPDRSVSAR</sequence>
<proteinExistence type="predicted"/>
<accession>A0A2T0QTN0</accession>
<feature type="region of interest" description="Disordered" evidence="1">
    <location>
        <begin position="381"/>
        <end position="414"/>
    </location>
</feature>
<reference evidence="2 3" key="1">
    <citation type="submission" date="2018-03" db="EMBL/GenBank/DDBJ databases">
        <title>Genomic Encyclopedia of Archaeal and Bacterial Type Strains, Phase II (KMG-II): from individual species to whole genera.</title>
        <authorList>
            <person name="Goeker M."/>
        </authorList>
    </citation>
    <scope>NUCLEOTIDE SEQUENCE [LARGE SCALE GENOMIC DNA]</scope>
    <source>
        <strain evidence="2 3">DSM 19711</strain>
    </source>
</reference>
<feature type="region of interest" description="Disordered" evidence="1">
    <location>
        <begin position="85"/>
        <end position="286"/>
    </location>
</feature>